<protein>
    <submittedName>
        <fullName evidence="3">M15 family metallopeptidase</fullName>
    </submittedName>
</protein>
<keyword evidence="4" id="KW-1185">Reference proteome</keyword>
<reference evidence="4" key="1">
    <citation type="journal article" date="2019" name="Int. J. Syst. Evol. Microbiol.">
        <title>The Global Catalogue of Microorganisms (GCM) 10K type strain sequencing project: providing services to taxonomists for standard genome sequencing and annotation.</title>
        <authorList>
            <consortium name="The Broad Institute Genomics Platform"/>
            <consortium name="The Broad Institute Genome Sequencing Center for Infectious Disease"/>
            <person name="Wu L."/>
            <person name="Ma J."/>
        </authorList>
    </citation>
    <scope>NUCLEOTIDE SEQUENCE [LARGE SCALE GENOMIC DNA]</scope>
    <source>
        <strain evidence="4">CCUG 62952</strain>
    </source>
</reference>
<evidence type="ECO:0000259" key="2">
    <source>
        <dbReference type="Pfam" id="PF02557"/>
    </source>
</evidence>
<evidence type="ECO:0000256" key="1">
    <source>
        <dbReference type="SAM" id="SignalP"/>
    </source>
</evidence>
<dbReference type="PANTHER" id="PTHR34385:SF1">
    <property type="entry name" value="PEPTIDOGLYCAN L-ALANYL-D-GLUTAMATE ENDOPEPTIDASE CWLK"/>
    <property type="match status" value="1"/>
</dbReference>
<accession>A0ABW3D0M1</accession>
<feature type="chain" id="PRO_5045143093" evidence="1">
    <location>
        <begin position="25"/>
        <end position="242"/>
    </location>
</feature>
<comment type="caution">
    <text evidence="3">The sequence shown here is derived from an EMBL/GenBank/DDBJ whole genome shotgun (WGS) entry which is preliminary data.</text>
</comment>
<name>A0ABW3D0M1_9FLAO</name>
<dbReference type="SUPFAM" id="SSF55166">
    <property type="entry name" value="Hedgehog/DD-peptidase"/>
    <property type="match status" value="1"/>
</dbReference>
<proteinExistence type="predicted"/>
<feature type="domain" description="D-alanyl-D-alanine carboxypeptidase-like core" evidence="2">
    <location>
        <begin position="49"/>
        <end position="192"/>
    </location>
</feature>
<organism evidence="3 4">
    <name type="scientific">Sungkyunkwania multivorans</name>
    <dbReference type="NCBI Taxonomy" id="1173618"/>
    <lineage>
        <taxon>Bacteria</taxon>
        <taxon>Pseudomonadati</taxon>
        <taxon>Bacteroidota</taxon>
        <taxon>Flavobacteriia</taxon>
        <taxon>Flavobacteriales</taxon>
        <taxon>Flavobacteriaceae</taxon>
        <taxon>Sungkyunkwania</taxon>
    </lineage>
</organism>
<dbReference type="Proteomes" id="UP001596978">
    <property type="component" value="Unassembled WGS sequence"/>
</dbReference>
<dbReference type="CDD" id="cd14847">
    <property type="entry name" value="DD-carboxypeptidase_like"/>
    <property type="match status" value="1"/>
</dbReference>
<dbReference type="PANTHER" id="PTHR34385">
    <property type="entry name" value="D-ALANYL-D-ALANINE CARBOXYPEPTIDASE"/>
    <property type="match status" value="1"/>
</dbReference>
<dbReference type="InterPro" id="IPR003709">
    <property type="entry name" value="VanY-like_core_dom"/>
</dbReference>
<evidence type="ECO:0000313" key="4">
    <source>
        <dbReference type="Proteomes" id="UP001596978"/>
    </source>
</evidence>
<gene>
    <name evidence="3" type="ORF">ACFQ1M_10685</name>
</gene>
<dbReference type="InterPro" id="IPR009045">
    <property type="entry name" value="Zn_M74/Hedgehog-like"/>
</dbReference>
<sequence length="242" mass="27702">MNRRHFIRTTATAAATFATIPMMAFNTQDFPSDILIGKGDPDLYGEGFSLQKEAYEAFVRMKHDAAKEGISIKVVSSYRSYTHQNNIWERKYNRFTQQGLNPAQAIEKIVEYSTIPGTSRHHWGTDIDIIDANGGENGDVLVAKKFHGNGPYCKLKEWMNTYAESFGFKLVYTDVANRKGFKYEPWHYSYAPISIPMLKAYTKLDLKSMLQKEKLMGSDHFTEEFISRYIAENILDINPALL</sequence>
<dbReference type="EMBL" id="JBHTJH010000010">
    <property type="protein sequence ID" value="MFD0862669.1"/>
    <property type="molecule type" value="Genomic_DNA"/>
</dbReference>
<dbReference type="InterPro" id="IPR052179">
    <property type="entry name" value="DD-CPase-like"/>
</dbReference>
<keyword evidence="1" id="KW-0732">Signal</keyword>
<feature type="signal peptide" evidence="1">
    <location>
        <begin position="1"/>
        <end position="24"/>
    </location>
</feature>
<dbReference type="RefSeq" id="WP_386408013.1">
    <property type="nucleotide sequence ID" value="NZ_JBHTJH010000010.1"/>
</dbReference>
<dbReference type="Gene3D" id="3.30.1380.10">
    <property type="match status" value="1"/>
</dbReference>
<evidence type="ECO:0000313" key="3">
    <source>
        <dbReference type="EMBL" id="MFD0862669.1"/>
    </source>
</evidence>
<dbReference type="Pfam" id="PF02557">
    <property type="entry name" value="VanY"/>
    <property type="match status" value="1"/>
</dbReference>